<dbReference type="GO" id="GO:0008909">
    <property type="term" value="F:isochorismate synthase activity"/>
    <property type="evidence" value="ECO:0007669"/>
    <property type="project" value="InterPro"/>
</dbReference>
<evidence type="ECO:0000256" key="2">
    <source>
        <dbReference type="ARBA" id="ARBA00022723"/>
    </source>
</evidence>
<dbReference type="Pfam" id="PF00425">
    <property type="entry name" value="Chorismate_bind"/>
    <property type="match status" value="1"/>
</dbReference>
<proteinExistence type="predicted"/>
<dbReference type="EMBL" id="CP045810">
    <property type="protein sequence ID" value="QHN38306.1"/>
    <property type="molecule type" value="Genomic_DNA"/>
</dbReference>
<evidence type="ECO:0000313" key="5">
    <source>
        <dbReference type="EMBL" id="QHN38306.1"/>
    </source>
</evidence>
<sequence>MPESPQTPEFAQARSSSVNVTASSTVAAHAGSAAPADPAQICAAWAATGRFSDYVVYERDGRWTFAADVAARIVLTRTEVSVDTGGSTTSRRWADDPGARPVDALTEAVAALPMADWRLYGWIGFDFAAGHHGLGHLVADDAVLAHLIVPRVELTVGEQGIDGIGLDDELIAVAEAAADIARTTPERTTPARATPPVDIDSDPYDYRGQVASAVAEIAAGGYQKVIMSRHVDIPFTVDMPATYARARVANNPMRSYLVSLGGIETAGFSPELVVSVTADGQVLTEPLAGTRPLGRSPEADAAARDELLNDSKEIVEHAVSVRACFSEIESIAEPGSTAVTEFMAIRERGHVQHLASTLRGTLRPDTGPWVALSVLFPSITASGIPKAPALDAIYRLEPIPRSLYSGAIMTASSAGELEATLVLRSVYAQGGQAWLRSGAGVVEQSRPDREFEETCEKLAGLAPFIVAARDGDQSAGSDQPAGTNGSL</sequence>
<dbReference type="GO" id="GO:0046872">
    <property type="term" value="F:metal ion binding"/>
    <property type="evidence" value="ECO:0007669"/>
    <property type="project" value="UniProtKB-KW"/>
</dbReference>
<dbReference type="InterPro" id="IPR015890">
    <property type="entry name" value="Chorismate_C"/>
</dbReference>
<comment type="cofactor">
    <cofactor evidence="1">
        <name>Mg(2+)</name>
        <dbReference type="ChEBI" id="CHEBI:18420"/>
    </cofactor>
</comment>
<protein>
    <submittedName>
        <fullName evidence="5">Salicylate synthase</fullName>
    </submittedName>
</protein>
<dbReference type="PANTHER" id="PTHR11236">
    <property type="entry name" value="AMINOBENZOATE/ANTHRANILATE SYNTHASE"/>
    <property type="match status" value="1"/>
</dbReference>
<organism evidence="5">
    <name type="scientific">Gordonia amarae</name>
    <dbReference type="NCBI Taxonomy" id="36821"/>
    <lineage>
        <taxon>Bacteria</taxon>
        <taxon>Bacillati</taxon>
        <taxon>Actinomycetota</taxon>
        <taxon>Actinomycetes</taxon>
        <taxon>Mycobacteriales</taxon>
        <taxon>Gordoniaceae</taxon>
        <taxon>Gordonia</taxon>
    </lineage>
</organism>
<keyword evidence="3" id="KW-0460">Magnesium</keyword>
<evidence type="ECO:0000256" key="4">
    <source>
        <dbReference type="ARBA" id="ARBA00023239"/>
    </source>
</evidence>
<evidence type="ECO:0000256" key="1">
    <source>
        <dbReference type="ARBA" id="ARBA00001946"/>
    </source>
</evidence>
<dbReference type="PANTHER" id="PTHR11236:SF48">
    <property type="entry name" value="ISOCHORISMATE SYNTHASE MENF"/>
    <property type="match status" value="1"/>
</dbReference>
<dbReference type="InterPro" id="IPR005801">
    <property type="entry name" value="ADC_synthase"/>
</dbReference>
<dbReference type="SUPFAM" id="SSF56322">
    <property type="entry name" value="ADC synthase"/>
    <property type="match status" value="1"/>
</dbReference>
<dbReference type="Gene3D" id="3.60.120.10">
    <property type="entry name" value="Anthranilate synthase"/>
    <property type="match status" value="1"/>
</dbReference>
<gene>
    <name evidence="5" type="ORF">GII30_03140</name>
</gene>
<keyword evidence="4" id="KW-0456">Lyase</keyword>
<keyword evidence="2" id="KW-0479">Metal-binding</keyword>
<name>A0A857LKX9_9ACTN</name>
<dbReference type="AlphaFoldDB" id="A0A857LKX9"/>
<dbReference type="InterPro" id="IPR019996">
    <property type="entry name" value="Salicylate_synthase"/>
</dbReference>
<dbReference type="GO" id="GO:0000162">
    <property type="term" value="P:L-tryptophan biosynthetic process"/>
    <property type="evidence" value="ECO:0007669"/>
    <property type="project" value="TreeGrafter"/>
</dbReference>
<dbReference type="GO" id="GO:0016833">
    <property type="term" value="F:oxo-acid-lyase activity"/>
    <property type="evidence" value="ECO:0007669"/>
    <property type="project" value="InterPro"/>
</dbReference>
<accession>A0A857LKX9</accession>
<dbReference type="NCBIfam" id="TIGR03494">
    <property type="entry name" value="salicyl_syn"/>
    <property type="match status" value="1"/>
</dbReference>
<dbReference type="InterPro" id="IPR019999">
    <property type="entry name" value="Anth_synth_I-like"/>
</dbReference>
<evidence type="ECO:0000256" key="3">
    <source>
        <dbReference type="ARBA" id="ARBA00022842"/>
    </source>
</evidence>
<reference evidence="5" key="1">
    <citation type="journal article" date="2021" name="Nat. Microbiol.">
        <title>Cocultivation of an ultrasmall environmental parasitic bacterium with lytic ability against bacteria associated with wastewater foams.</title>
        <authorList>
            <person name="Batinovic S."/>
            <person name="Rose J.J.A."/>
            <person name="Ratcliffe J."/>
            <person name="Seviour R.J."/>
            <person name="Petrovski S."/>
        </authorList>
    </citation>
    <scope>NUCLEOTIDE SEQUENCE</scope>
    <source>
        <strain evidence="5">CON44</strain>
    </source>
</reference>